<protein>
    <recommendedName>
        <fullName evidence="5">OmpA family protein</fullName>
    </recommendedName>
</protein>
<keyword evidence="2" id="KW-0732">Signal</keyword>
<organism evidence="3 4">
    <name type="scientific">Aristophania vespae</name>
    <dbReference type="NCBI Taxonomy" id="2697033"/>
    <lineage>
        <taxon>Bacteria</taxon>
        <taxon>Pseudomonadati</taxon>
        <taxon>Pseudomonadota</taxon>
        <taxon>Alphaproteobacteria</taxon>
        <taxon>Acetobacterales</taxon>
        <taxon>Acetobacteraceae</taxon>
        <taxon>Aristophania</taxon>
    </lineage>
</organism>
<name>A0A6P1NFR4_9PROT</name>
<sequence length="311" mass="33696">MMTYFFAKYSRPFAGLFCAFASALTLSGCQHRTANETLTDWVHGISGGEIYKLRPPPPYYDKPFPHIGQVPTYEPEFPSPEARAILTQNLQEHRNYAQRLSAASGPIVKGAIAPPPPPGGGENSSTLTSSRSTGQGSISKAAPYIPKKTATDKNNDNGLPELKYKPIAHETPKSLPTIGDAPPLPIGFRGFKIPSTPGAIIPDFDKKEPNGTLIRFVAATDQIGPKQEQTLQHLADESLHKKFIIIGFGTTLSAEAGLKAKDQQHELRLGLLRAQKIAQELEKRGVASENLIIEARSIGDGARIQIQSLTP</sequence>
<reference evidence="3 4" key="1">
    <citation type="submission" date="2020-01" db="EMBL/GenBank/DDBJ databases">
        <title>Genome sequencing of strain KACC 21507.</title>
        <authorList>
            <person name="Heo J."/>
            <person name="Kim S.-J."/>
            <person name="Kim J.-S."/>
            <person name="Hong S.-B."/>
            <person name="Kwon S.-W."/>
        </authorList>
    </citation>
    <scope>NUCLEOTIDE SEQUENCE [LARGE SCALE GENOMIC DNA]</scope>
    <source>
        <strain evidence="3 4">KACC 21507</strain>
    </source>
</reference>
<dbReference type="Proteomes" id="UP000463975">
    <property type="component" value="Chromosome"/>
</dbReference>
<evidence type="ECO:0000313" key="3">
    <source>
        <dbReference type="EMBL" id="QHI96123.1"/>
    </source>
</evidence>
<dbReference type="AlphaFoldDB" id="A0A6P1NFR4"/>
<accession>A0A6P1NFR4</accession>
<feature type="chain" id="PRO_5027106531" description="OmpA family protein" evidence="2">
    <location>
        <begin position="24"/>
        <end position="311"/>
    </location>
</feature>
<evidence type="ECO:0000313" key="4">
    <source>
        <dbReference type="Proteomes" id="UP000463975"/>
    </source>
</evidence>
<dbReference type="EMBL" id="CP047652">
    <property type="protein sequence ID" value="QHI96123.1"/>
    <property type="molecule type" value="Genomic_DNA"/>
</dbReference>
<proteinExistence type="predicted"/>
<evidence type="ECO:0008006" key="5">
    <source>
        <dbReference type="Google" id="ProtNLM"/>
    </source>
</evidence>
<evidence type="ECO:0000256" key="1">
    <source>
        <dbReference type="SAM" id="MobiDB-lite"/>
    </source>
</evidence>
<dbReference type="KEGG" id="bomb:GT348_07655"/>
<dbReference type="RefSeq" id="WP_160619196.1">
    <property type="nucleotide sequence ID" value="NZ_CP047652.1"/>
</dbReference>
<feature type="signal peptide" evidence="2">
    <location>
        <begin position="1"/>
        <end position="23"/>
    </location>
</feature>
<evidence type="ECO:0000256" key="2">
    <source>
        <dbReference type="SAM" id="SignalP"/>
    </source>
</evidence>
<feature type="compositionally biased region" description="Polar residues" evidence="1">
    <location>
        <begin position="123"/>
        <end position="138"/>
    </location>
</feature>
<keyword evidence="4" id="KW-1185">Reference proteome</keyword>
<gene>
    <name evidence="3" type="ORF">GT348_07655</name>
</gene>
<feature type="region of interest" description="Disordered" evidence="1">
    <location>
        <begin position="107"/>
        <end position="161"/>
    </location>
</feature>